<dbReference type="Gene3D" id="3.20.20.80">
    <property type="entry name" value="Glycosidases"/>
    <property type="match status" value="1"/>
</dbReference>
<dbReference type="InterPro" id="IPR017853">
    <property type="entry name" value="GH"/>
</dbReference>
<protein>
    <recommendedName>
        <fullName evidence="1">Chitinase II/V-like catalytic domain-containing protein</fullName>
    </recommendedName>
</protein>
<reference evidence="2" key="1">
    <citation type="submission" date="2021-01" db="EMBL/GenBank/DDBJ databases">
        <title>Adiantum capillus-veneris genome.</title>
        <authorList>
            <person name="Fang Y."/>
            <person name="Liao Q."/>
        </authorList>
    </citation>
    <scope>NUCLEOTIDE SEQUENCE</scope>
    <source>
        <strain evidence="2">H3</strain>
        <tissue evidence="2">Leaf</tissue>
    </source>
</reference>
<dbReference type="EMBL" id="JABFUD020000009">
    <property type="protein sequence ID" value="KAI5075528.1"/>
    <property type="molecule type" value="Genomic_DNA"/>
</dbReference>
<dbReference type="SUPFAM" id="SSF51445">
    <property type="entry name" value="(Trans)glycosidases"/>
    <property type="match status" value="1"/>
</dbReference>
<dbReference type="GO" id="GO:0004568">
    <property type="term" value="F:chitinase activity"/>
    <property type="evidence" value="ECO:0007669"/>
    <property type="project" value="TreeGrafter"/>
</dbReference>
<evidence type="ECO:0000313" key="3">
    <source>
        <dbReference type="Proteomes" id="UP000886520"/>
    </source>
</evidence>
<dbReference type="Proteomes" id="UP000886520">
    <property type="component" value="Chromosome 9"/>
</dbReference>
<gene>
    <name evidence="2" type="ORF">GOP47_0009604</name>
</gene>
<keyword evidence="3" id="KW-1185">Reference proteome</keyword>
<dbReference type="OrthoDB" id="73875at2759"/>
<dbReference type="InterPro" id="IPR011583">
    <property type="entry name" value="Chitinase_II/V-like_cat"/>
</dbReference>
<evidence type="ECO:0000313" key="2">
    <source>
        <dbReference type="EMBL" id="KAI5075528.1"/>
    </source>
</evidence>
<dbReference type="SMART" id="SM00636">
    <property type="entry name" value="Glyco_18"/>
    <property type="match status" value="1"/>
</dbReference>
<dbReference type="InterPro" id="IPR001223">
    <property type="entry name" value="Glyco_hydro18_cat"/>
</dbReference>
<dbReference type="InterPro" id="IPR029070">
    <property type="entry name" value="Chitinase_insertion_sf"/>
</dbReference>
<dbReference type="GO" id="GO:0005975">
    <property type="term" value="P:carbohydrate metabolic process"/>
    <property type="evidence" value="ECO:0007669"/>
    <property type="project" value="InterPro"/>
</dbReference>
<proteinExistence type="predicted"/>
<dbReference type="AlphaFoldDB" id="A0A9D4UXT2"/>
<dbReference type="PANTHER" id="PTHR11177">
    <property type="entry name" value="CHITINASE"/>
    <property type="match status" value="1"/>
</dbReference>
<dbReference type="InterPro" id="IPR050314">
    <property type="entry name" value="Glycosyl_Hydrlase_18"/>
</dbReference>
<dbReference type="Gene3D" id="3.10.50.10">
    <property type="match status" value="1"/>
</dbReference>
<name>A0A9D4UXT2_ADICA</name>
<evidence type="ECO:0000259" key="1">
    <source>
        <dbReference type="SMART" id="SM00636"/>
    </source>
</evidence>
<dbReference type="GO" id="GO:0008061">
    <property type="term" value="F:chitin binding"/>
    <property type="evidence" value="ECO:0007669"/>
    <property type="project" value="InterPro"/>
</dbReference>
<dbReference type="SUPFAM" id="SSF54556">
    <property type="entry name" value="Chitinase insertion domain"/>
    <property type="match status" value="1"/>
</dbReference>
<dbReference type="PANTHER" id="PTHR11177:SF317">
    <property type="entry name" value="CHITINASE 12-RELATED"/>
    <property type="match status" value="1"/>
</dbReference>
<feature type="domain" description="Chitinase II/V-like catalytic" evidence="1">
    <location>
        <begin position="5"/>
        <end position="306"/>
    </location>
</feature>
<organism evidence="2 3">
    <name type="scientific">Adiantum capillus-veneris</name>
    <name type="common">Maidenhair fern</name>
    <dbReference type="NCBI Taxonomy" id="13818"/>
    <lineage>
        <taxon>Eukaryota</taxon>
        <taxon>Viridiplantae</taxon>
        <taxon>Streptophyta</taxon>
        <taxon>Embryophyta</taxon>
        <taxon>Tracheophyta</taxon>
        <taxon>Polypodiopsida</taxon>
        <taxon>Polypodiidae</taxon>
        <taxon>Polypodiales</taxon>
        <taxon>Pteridineae</taxon>
        <taxon>Pteridaceae</taxon>
        <taxon>Vittarioideae</taxon>
        <taxon>Adiantum</taxon>
    </lineage>
</organism>
<comment type="caution">
    <text evidence="2">The sequence shown here is derived from an EMBL/GenBank/DDBJ whole genome shotgun (WGS) entry which is preliminary data.</text>
</comment>
<dbReference type="GO" id="GO:0006032">
    <property type="term" value="P:chitin catabolic process"/>
    <property type="evidence" value="ECO:0007669"/>
    <property type="project" value="TreeGrafter"/>
</dbReference>
<accession>A0A9D4UXT2</accession>
<dbReference type="GO" id="GO:0005576">
    <property type="term" value="C:extracellular region"/>
    <property type="evidence" value="ECO:0007669"/>
    <property type="project" value="TreeGrafter"/>
</dbReference>
<dbReference type="Pfam" id="PF00704">
    <property type="entry name" value="Glyco_hydro_18"/>
    <property type="match status" value="1"/>
</dbReference>
<sequence length="369" mass="41631">MADSYIRAGFYQAGSGDVCVAKLDSTLFTHLIYVPSSPLRILKLKFCLHEDDLRHVTTLTHHVTCKALLALPYSFYARPRPNQTQVSTTEIAREHQFHGVHFTLVAFDAPFLDFCEDWRAAAAQETTLTSPVHTVLYDPTPRPTCQYTPLYGDEPSDTRAIHAKLRTCLDAGVDPSILVLGLARHGFCFQLKDPSVHGMGAPVDETPCAWLIGHGCHPRGKHAECCNVTRQRLPPHIDPQKGSVAYRDVKEFIKERKAKYCYDSTTESAYCHHGTTWICYDNTLTISQKVAYLKNMSLKGYALDSLHEDTSDWDLSNAARRSLLIVAEDKQTRSNWKAKEDKGKQKKQSRSRREIIAHGVDIFAQKEKV</sequence>